<evidence type="ECO:0000313" key="1">
    <source>
        <dbReference type="EMBL" id="AHH13147.1"/>
    </source>
</evidence>
<keyword evidence="1" id="KW-0614">Plasmid</keyword>
<dbReference type="RefSeq" id="WP_155265707.1">
    <property type="nucleotide sequence ID" value="NZ_CP005712.1"/>
</dbReference>
<gene>
    <name evidence="1" type="ORF">BHO_0006601</name>
</gene>
<dbReference type="EMBL" id="CP005712">
    <property type="protein sequence ID" value="AHH13147.1"/>
    <property type="molecule type" value="Genomic_DNA"/>
</dbReference>
<organism evidence="1">
    <name type="scientific">Borrelia hermsii YBT</name>
    <dbReference type="NCBI Taxonomy" id="1313295"/>
    <lineage>
        <taxon>Bacteria</taxon>
        <taxon>Pseudomonadati</taxon>
        <taxon>Spirochaetota</taxon>
        <taxon>Spirochaetia</taxon>
        <taxon>Spirochaetales</taxon>
        <taxon>Borreliaceae</taxon>
        <taxon>Borrelia</taxon>
    </lineage>
</organism>
<dbReference type="AlphaFoldDB" id="W5T1T8"/>
<dbReference type="NCBIfam" id="NF040500">
    <property type="entry name" value="Bdr_N_group2"/>
    <property type="match status" value="1"/>
</dbReference>
<name>W5T1T8_BORHE</name>
<protein>
    <submittedName>
        <fullName evidence="1">BDR-repeat family protein</fullName>
    </submittedName>
</protein>
<proteinExistence type="predicted"/>
<accession>W5T1T8</accession>
<sequence>MNNLAYRTYRAEDLRMDFLNDRFTEEVAGFILLHNDNYHYEVLQRENKFIRITNDLM</sequence>
<dbReference type="HOGENOM" id="CLU_214230_0_0_12"/>
<reference evidence="1" key="1">
    <citation type="submission" date="2013-04" db="EMBL/GenBank/DDBJ databases">
        <title>Comparative Genomics of Relapsing Fever Spirochetes.</title>
        <authorList>
            <person name="Schwan T.G."/>
            <person name="Raffel S.J."/>
            <person name="Porcella S.F."/>
            <person name="Martens C.A."/>
            <person name="Bruno D.P."/>
            <person name="Ricklefs S.M."/>
            <person name="Barbian K.B."/>
        </authorList>
    </citation>
    <scope>NUCLEOTIDE SEQUENCE</scope>
    <source>
        <strain evidence="1">YBT</strain>
        <plasmid evidence="1">unnamed</plasmid>
    </source>
</reference>
<geneLocation type="plasmid" evidence="1">
    <name>unnamed</name>
</geneLocation>